<sequence>MGSRFVVDKRLVLKAKEERERNFEHDSQRTFTVSPTDPPDSEQAAGDEAGGEAGGDGGGRGSGRRGDKKTPGGRQAKLPLCTLPSNMTPTFYISGGNGTALVEAPLLAMGWKRTQDKNDDRFRLKWVECKSKINYTIFKEERHPLIFTGEQLVNHIPNCKLLTNKLGLLCSLQEYERGIFLLRSKEEIDNLLAERDAKKDSMKLSSKPPMVRIVQRYITNPLLLDGRKFDIRAYMLIASTVPYLVLFHHGYIRLSCQKYDGNDTNLTTHLTNQYVQKKDPTYKDVKEDTAWNMDKFNEYINSHYSAQMGIEENWTFNTLTKQMQKITLHIFNSVKHKLQCKMGYFDLYGLDFMIDTSMKVSPYLAPIIPCPTVRRMPTSLFPVISQSTTSPNSVASNNGDDVRLKMTHVNSSSLRKSKEKADRGN</sequence>
<dbReference type="Gene3D" id="3.30.470.20">
    <property type="entry name" value="ATP-grasp fold, B domain"/>
    <property type="match status" value="1"/>
</dbReference>
<organism evidence="2 3">
    <name type="scientific">Pomacea canaliculata</name>
    <name type="common">Golden apple snail</name>
    <dbReference type="NCBI Taxonomy" id="400727"/>
    <lineage>
        <taxon>Eukaryota</taxon>
        <taxon>Metazoa</taxon>
        <taxon>Spiralia</taxon>
        <taxon>Lophotrochozoa</taxon>
        <taxon>Mollusca</taxon>
        <taxon>Gastropoda</taxon>
        <taxon>Caenogastropoda</taxon>
        <taxon>Architaenioglossa</taxon>
        <taxon>Ampullarioidea</taxon>
        <taxon>Ampullariidae</taxon>
        <taxon>Pomacea</taxon>
    </lineage>
</organism>
<feature type="region of interest" description="Disordered" evidence="1">
    <location>
        <begin position="14"/>
        <end position="80"/>
    </location>
</feature>
<dbReference type="InterPro" id="IPR004344">
    <property type="entry name" value="TTL/TTLL_fam"/>
</dbReference>
<protein>
    <recommendedName>
        <fullName evidence="4">Tubulin--tyrosine ligase-like protein 9</fullName>
    </recommendedName>
</protein>
<dbReference type="PANTHER" id="PTHR46810:SF1">
    <property type="entry name" value="INACTIVE POLYGLYCYLASE TTLL10"/>
    <property type="match status" value="1"/>
</dbReference>
<evidence type="ECO:0000256" key="1">
    <source>
        <dbReference type="SAM" id="MobiDB-lite"/>
    </source>
</evidence>
<dbReference type="Pfam" id="PF03133">
    <property type="entry name" value="TTL"/>
    <property type="match status" value="1"/>
</dbReference>
<dbReference type="OrthoDB" id="202825at2759"/>
<evidence type="ECO:0000313" key="3">
    <source>
        <dbReference type="Proteomes" id="UP000245119"/>
    </source>
</evidence>
<evidence type="ECO:0000313" key="2">
    <source>
        <dbReference type="EMBL" id="PVD36889.1"/>
    </source>
</evidence>
<name>A0A2T7PU00_POMCA</name>
<dbReference type="STRING" id="400727.A0A2T7PU00"/>
<dbReference type="Proteomes" id="UP000245119">
    <property type="component" value="Linkage Group LG2"/>
</dbReference>
<gene>
    <name evidence="2" type="ORF">C0Q70_03879</name>
</gene>
<dbReference type="PROSITE" id="PS51221">
    <property type="entry name" value="TTL"/>
    <property type="match status" value="1"/>
</dbReference>
<evidence type="ECO:0008006" key="4">
    <source>
        <dbReference type="Google" id="ProtNLM"/>
    </source>
</evidence>
<comment type="caution">
    <text evidence="2">The sequence shown here is derived from an EMBL/GenBank/DDBJ whole genome shotgun (WGS) entry which is preliminary data.</text>
</comment>
<proteinExistence type="predicted"/>
<dbReference type="GO" id="GO:0070737">
    <property type="term" value="F:protein-glycine ligase activity, elongating"/>
    <property type="evidence" value="ECO:0007669"/>
    <property type="project" value="TreeGrafter"/>
</dbReference>
<feature type="compositionally biased region" description="Gly residues" evidence="1">
    <location>
        <begin position="51"/>
        <end position="61"/>
    </location>
</feature>
<feature type="compositionally biased region" description="Basic and acidic residues" evidence="1">
    <location>
        <begin position="14"/>
        <end position="28"/>
    </location>
</feature>
<accession>A0A2T7PU00</accession>
<keyword evidence="3" id="KW-1185">Reference proteome</keyword>
<dbReference type="EMBL" id="PZQS01000002">
    <property type="protein sequence ID" value="PVD36889.1"/>
    <property type="molecule type" value="Genomic_DNA"/>
</dbReference>
<dbReference type="AlphaFoldDB" id="A0A2T7PU00"/>
<dbReference type="InterPro" id="IPR027752">
    <property type="entry name" value="TTLL10"/>
</dbReference>
<dbReference type="SUPFAM" id="SSF56059">
    <property type="entry name" value="Glutathione synthetase ATP-binding domain-like"/>
    <property type="match status" value="1"/>
</dbReference>
<reference evidence="2 3" key="1">
    <citation type="submission" date="2018-04" db="EMBL/GenBank/DDBJ databases">
        <title>The genome of golden apple snail Pomacea canaliculata provides insight into stress tolerance and invasive adaptation.</title>
        <authorList>
            <person name="Liu C."/>
            <person name="Liu B."/>
            <person name="Ren Y."/>
            <person name="Zhang Y."/>
            <person name="Wang H."/>
            <person name="Li S."/>
            <person name="Jiang F."/>
            <person name="Yin L."/>
            <person name="Zhang G."/>
            <person name="Qian W."/>
            <person name="Fan W."/>
        </authorList>
    </citation>
    <scope>NUCLEOTIDE SEQUENCE [LARGE SCALE GENOMIC DNA]</scope>
    <source>
        <strain evidence="2">SZHN2017</strain>
        <tissue evidence="2">Muscle</tissue>
    </source>
</reference>
<dbReference type="PANTHER" id="PTHR46810">
    <property type="entry name" value="INACTIVE POLYGLYCYLASE TTLL10"/>
    <property type="match status" value="1"/>
</dbReference>